<organism evidence="5 6">
    <name type="scientific">Phaseolus coccineus</name>
    <name type="common">Scarlet runner bean</name>
    <name type="synonym">Phaseolus multiflorus</name>
    <dbReference type="NCBI Taxonomy" id="3886"/>
    <lineage>
        <taxon>Eukaryota</taxon>
        <taxon>Viridiplantae</taxon>
        <taxon>Streptophyta</taxon>
        <taxon>Embryophyta</taxon>
        <taxon>Tracheophyta</taxon>
        <taxon>Spermatophyta</taxon>
        <taxon>Magnoliopsida</taxon>
        <taxon>eudicotyledons</taxon>
        <taxon>Gunneridae</taxon>
        <taxon>Pentapetalae</taxon>
        <taxon>rosids</taxon>
        <taxon>fabids</taxon>
        <taxon>Fabales</taxon>
        <taxon>Fabaceae</taxon>
        <taxon>Papilionoideae</taxon>
        <taxon>50 kb inversion clade</taxon>
        <taxon>NPAAA clade</taxon>
        <taxon>indigoferoid/millettioid clade</taxon>
        <taxon>Phaseoleae</taxon>
        <taxon>Phaseolus</taxon>
    </lineage>
</organism>
<accession>A0AAN9NR49</accession>
<dbReference type="PROSITE" id="PS00678">
    <property type="entry name" value="WD_REPEATS_1"/>
    <property type="match status" value="1"/>
</dbReference>
<evidence type="ECO:0000313" key="6">
    <source>
        <dbReference type="Proteomes" id="UP001374584"/>
    </source>
</evidence>
<feature type="domain" description="Peptide chain release factor" evidence="4">
    <location>
        <begin position="3"/>
        <end position="85"/>
    </location>
</feature>
<dbReference type="Proteomes" id="UP001374584">
    <property type="component" value="Unassembled WGS sequence"/>
</dbReference>
<dbReference type="Gene3D" id="2.130.10.10">
    <property type="entry name" value="YVTN repeat-like/Quinoprotein amine dehydrogenase"/>
    <property type="match status" value="2"/>
</dbReference>
<comment type="caution">
    <text evidence="5">The sequence shown here is derived from an EMBL/GenBank/DDBJ whole genome shotgun (WGS) entry which is preliminary data.</text>
</comment>
<dbReference type="AlphaFoldDB" id="A0AAN9NR49"/>
<keyword evidence="2" id="KW-0677">Repeat</keyword>
<dbReference type="Pfam" id="PF03462">
    <property type="entry name" value="PCRF"/>
    <property type="match status" value="1"/>
</dbReference>
<dbReference type="GO" id="GO:0006364">
    <property type="term" value="P:rRNA processing"/>
    <property type="evidence" value="ECO:0007669"/>
    <property type="project" value="TreeGrafter"/>
</dbReference>
<dbReference type="InterPro" id="IPR001680">
    <property type="entry name" value="WD40_rpt"/>
</dbReference>
<sequence length="374" mass="41954">MKFQVKLADPDIVSDPKEYQKLAQSVAELDEVVSIYRKFKDCGKHLELTKVLAKDGGNDEDMVEMISYEIDLMSKQLAEVEDNLKYEQALVVKRLEYGLVIVFGYSGFLDSLVVYVSCFALLCFLGSYIDMSESRSCAHDGEVVGVACDSTNALRINAGYQGDIKVWDFKERHLKSRWEIGCSVAKIVIMVITVTDRITDLCCSEDGKWLLSSSMDGSLRIWDVILARQIDAIHVDVLYLSQHYLCPQTSMLIKMGVNQAMFSSTSNVDSYASGKEVVSVKLPSISSVERSQDVHSEELVNASQPQDDLDLPTQDKQIPELALLPKSQWQNLINLDIIKIHGETIRQQSCLQEKARKLLDIQCMVTISTCNANL</sequence>
<dbReference type="GO" id="GO:0032040">
    <property type="term" value="C:small-subunit processome"/>
    <property type="evidence" value="ECO:0007669"/>
    <property type="project" value="TreeGrafter"/>
</dbReference>
<dbReference type="InterPro" id="IPR036322">
    <property type="entry name" value="WD40_repeat_dom_sf"/>
</dbReference>
<evidence type="ECO:0000259" key="4">
    <source>
        <dbReference type="Pfam" id="PF03462"/>
    </source>
</evidence>
<gene>
    <name evidence="5" type="ORF">VNO80_08438</name>
</gene>
<feature type="repeat" description="WD" evidence="3">
    <location>
        <begin position="191"/>
        <end position="224"/>
    </location>
</feature>
<evidence type="ECO:0000256" key="1">
    <source>
        <dbReference type="ARBA" id="ARBA00022574"/>
    </source>
</evidence>
<dbReference type="PROSITE" id="PS50294">
    <property type="entry name" value="WD_REPEATS_REGION"/>
    <property type="match status" value="1"/>
</dbReference>
<reference evidence="5 6" key="1">
    <citation type="submission" date="2024-01" db="EMBL/GenBank/DDBJ databases">
        <title>The genomes of 5 underutilized Papilionoideae crops provide insights into root nodulation and disease resistanc.</title>
        <authorList>
            <person name="Jiang F."/>
        </authorList>
    </citation>
    <scope>NUCLEOTIDE SEQUENCE [LARGE SCALE GENOMIC DNA]</scope>
    <source>
        <strain evidence="5">JINMINGXINNONG_FW02</strain>
        <tissue evidence="5">Leaves</tissue>
    </source>
</reference>
<protein>
    <recommendedName>
        <fullName evidence="4">Peptide chain release factor domain-containing protein</fullName>
    </recommendedName>
</protein>
<dbReference type="SUPFAM" id="SSF75620">
    <property type="entry name" value="Release factor"/>
    <property type="match status" value="1"/>
</dbReference>
<dbReference type="SMART" id="SM00320">
    <property type="entry name" value="WD40"/>
    <property type="match status" value="2"/>
</dbReference>
<proteinExistence type="predicted"/>
<dbReference type="InterPro" id="IPR019775">
    <property type="entry name" value="WD40_repeat_CS"/>
</dbReference>
<dbReference type="InterPro" id="IPR005139">
    <property type="entry name" value="PCRF"/>
</dbReference>
<dbReference type="PANTHER" id="PTHR22840:SF12">
    <property type="entry name" value="WD REPEAT-CONTAINING PROTEIN 36"/>
    <property type="match status" value="1"/>
</dbReference>
<dbReference type="InterPro" id="IPR015943">
    <property type="entry name" value="WD40/YVTN_repeat-like_dom_sf"/>
</dbReference>
<dbReference type="GO" id="GO:0034388">
    <property type="term" value="C:Pwp2p-containing subcomplex of 90S preribosome"/>
    <property type="evidence" value="ECO:0007669"/>
    <property type="project" value="TreeGrafter"/>
</dbReference>
<evidence type="ECO:0000313" key="5">
    <source>
        <dbReference type="EMBL" id="KAK7374994.1"/>
    </source>
</evidence>
<dbReference type="EMBL" id="JAYMYR010000003">
    <property type="protein sequence ID" value="KAK7374994.1"/>
    <property type="molecule type" value="Genomic_DNA"/>
</dbReference>
<evidence type="ECO:0000256" key="3">
    <source>
        <dbReference type="PROSITE-ProRule" id="PRU00221"/>
    </source>
</evidence>
<evidence type="ECO:0000256" key="2">
    <source>
        <dbReference type="ARBA" id="ARBA00022737"/>
    </source>
</evidence>
<dbReference type="InterPro" id="IPR045853">
    <property type="entry name" value="Pep_chain_release_fac_I_sf"/>
</dbReference>
<dbReference type="PROSITE" id="PS50082">
    <property type="entry name" value="WD_REPEATS_2"/>
    <property type="match status" value="1"/>
</dbReference>
<dbReference type="SUPFAM" id="SSF50978">
    <property type="entry name" value="WD40 repeat-like"/>
    <property type="match status" value="1"/>
</dbReference>
<dbReference type="PANTHER" id="PTHR22840">
    <property type="entry name" value="WD REPEAT-CONTAINING PROTEIN 36"/>
    <property type="match status" value="1"/>
</dbReference>
<keyword evidence="1 3" id="KW-0853">WD repeat</keyword>
<dbReference type="Pfam" id="PF00400">
    <property type="entry name" value="WD40"/>
    <property type="match status" value="1"/>
</dbReference>
<keyword evidence="6" id="KW-1185">Reference proteome</keyword>
<dbReference type="Gene3D" id="6.10.140.1950">
    <property type="match status" value="1"/>
</dbReference>
<dbReference type="GO" id="GO:0006415">
    <property type="term" value="P:translational termination"/>
    <property type="evidence" value="ECO:0007669"/>
    <property type="project" value="InterPro"/>
</dbReference>
<name>A0AAN9NR49_PHACN</name>